<dbReference type="RefSeq" id="WP_062665321.1">
    <property type="nucleotide sequence ID" value="NZ_FIZX01000002.1"/>
</dbReference>
<evidence type="ECO:0000313" key="2">
    <source>
        <dbReference type="EMBL" id="CZF83074.1"/>
    </source>
</evidence>
<dbReference type="SUPFAM" id="SSF53474">
    <property type="entry name" value="alpha/beta-Hydrolases"/>
    <property type="match status" value="1"/>
</dbReference>
<sequence>MPENEAKSESEAASYYGDPKQKLIVLFDGTWNDPQDQTNVFLMSQCITPYDADGIKQRFFYDPGVGTSRFTRLLGGTTGWGLTKNLMQGYAWLSKHYHEGEQIWIFGFSRGAYTARSLAGLIRKCGVLRTATPDLLEQAKTLYRNKALSPNSKECIAFRKAYSDEPKVHFLGVWDTVGALGAPGTVFSERGIFKWHDTKLSRSVLSAFHAMALDEHRAAYDTALWTLPVGSEEKRSPDNVEQRWFIGAHANVGGGYTDDELKQIPFKWMAEKAQRKGLELDLSRMVFDANAWQTEPRDSYEEFLKGVYGMFRRFRGKGDDHGRFHRAFGGNKPDELKAVNVSIDGSVWKRWKAGEYRPKTLVNAAQSPPSQP</sequence>
<dbReference type="AlphaFoldDB" id="A0A128F9P1"/>
<keyword evidence="3" id="KW-1185">Reference proteome</keyword>
<protein>
    <recommendedName>
        <fullName evidence="1">T6SS Phospholipase effector Tle1-like catalytic domain-containing protein</fullName>
    </recommendedName>
</protein>
<dbReference type="PANTHER" id="PTHR33840:SF1">
    <property type="entry name" value="TLE1 PHOSPHOLIPASE DOMAIN-CONTAINING PROTEIN"/>
    <property type="match status" value="1"/>
</dbReference>
<reference evidence="3" key="1">
    <citation type="submission" date="2016-02" db="EMBL/GenBank/DDBJ databases">
        <authorList>
            <person name="Rodrigo-Torres Lidia"/>
            <person name="Arahal R.David."/>
        </authorList>
    </citation>
    <scope>NUCLEOTIDE SEQUENCE [LARGE SCALE GENOMIC DNA]</scope>
    <source>
        <strain evidence="3">CECT 9029</strain>
    </source>
</reference>
<dbReference type="Pfam" id="PF09994">
    <property type="entry name" value="T6SS_Tle1-like_cat"/>
    <property type="match status" value="1"/>
</dbReference>
<gene>
    <name evidence="2" type="ORF">GCE9029_03621</name>
</gene>
<organism evidence="2 3">
    <name type="scientific">Grimontia celer</name>
    <dbReference type="NCBI Taxonomy" id="1796497"/>
    <lineage>
        <taxon>Bacteria</taxon>
        <taxon>Pseudomonadati</taxon>
        <taxon>Pseudomonadota</taxon>
        <taxon>Gammaproteobacteria</taxon>
        <taxon>Vibrionales</taxon>
        <taxon>Vibrionaceae</taxon>
        <taxon>Grimontia</taxon>
    </lineage>
</organism>
<feature type="domain" description="T6SS Phospholipase effector Tle1-like catalytic" evidence="1">
    <location>
        <begin position="22"/>
        <end position="271"/>
    </location>
</feature>
<dbReference type="InterPro" id="IPR029058">
    <property type="entry name" value="AB_hydrolase_fold"/>
</dbReference>
<dbReference type="EMBL" id="FIZX01000002">
    <property type="protein sequence ID" value="CZF83074.1"/>
    <property type="molecule type" value="Genomic_DNA"/>
</dbReference>
<evidence type="ECO:0000313" key="3">
    <source>
        <dbReference type="Proteomes" id="UP000071641"/>
    </source>
</evidence>
<dbReference type="STRING" id="1796497.GCE9029_03621"/>
<dbReference type="InterPro" id="IPR018712">
    <property type="entry name" value="Tle1-like_cat"/>
</dbReference>
<dbReference type="PANTHER" id="PTHR33840">
    <property type="match status" value="1"/>
</dbReference>
<proteinExistence type="predicted"/>
<evidence type="ECO:0000259" key="1">
    <source>
        <dbReference type="Pfam" id="PF09994"/>
    </source>
</evidence>
<dbReference type="Proteomes" id="UP000071641">
    <property type="component" value="Unassembled WGS sequence"/>
</dbReference>
<accession>A0A128F9P1</accession>
<dbReference type="OrthoDB" id="4378831at2"/>
<name>A0A128F9P1_9GAMM</name>